<dbReference type="AlphaFoldDB" id="A0A8C9FVZ4"/>
<reference evidence="1" key="1">
    <citation type="submission" date="2025-08" db="UniProtKB">
        <authorList>
            <consortium name="Ensembl"/>
        </authorList>
    </citation>
    <scope>IDENTIFICATION</scope>
</reference>
<evidence type="ECO:0000313" key="1">
    <source>
        <dbReference type="Ensembl" id="ENSPSTP00000020932.1"/>
    </source>
</evidence>
<accession>A0A8C9FVZ4</accession>
<dbReference type="Proteomes" id="UP000694428">
    <property type="component" value="Unplaced"/>
</dbReference>
<organism evidence="1 2">
    <name type="scientific">Pavo cristatus</name>
    <name type="common">Indian peafowl</name>
    <name type="synonym">Blue peafowl</name>
    <dbReference type="NCBI Taxonomy" id="9049"/>
    <lineage>
        <taxon>Eukaryota</taxon>
        <taxon>Metazoa</taxon>
        <taxon>Chordata</taxon>
        <taxon>Craniata</taxon>
        <taxon>Vertebrata</taxon>
        <taxon>Euteleostomi</taxon>
        <taxon>Archelosauria</taxon>
        <taxon>Archosauria</taxon>
        <taxon>Dinosauria</taxon>
        <taxon>Saurischia</taxon>
        <taxon>Theropoda</taxon>
        <taxon>Coelurosauria</taxon>
        <taxon>Aves</taxon>
        <taxon>Neognathae</taxon>
        <taxon>Galloanserae</taxon>
        <taxon>Galliformes</taxon>
        <taxon>Phasianidae</taxon>
        <taxon>Phasianinae</taxon>
        <taxon>Pavo</taxon>
    </lineage>
</organism>
<name>A0A8C9FVZ4_PAVCR</name>
<evidence type="ECO:0008006" key="3">
    <source>
        <dbReference type="Google" id="ProtNLM"/>
    </source>
</evidence>
<keyword evidence="2" id="KW-1185">Reference proteome</keyword>
<reference evidence="1" key="2">
    <citation type="submission" date="2025-09" db="UniProtKB">
        <authorList>
            <consortium name="Ensembl"/>
        </authorList>
    </citation>
    <scope>IDENTIFICATION</scope>
</reference>
<evidence type="ECO:0000313" key="2">
    <source>
        <dbReference type="Proteomes" id="UP000694428"/>
    </source>
</evidence>
<dbReference type="Ensembl" id="ENSPSTT00000021958.1">
    <property type="protein sequence ID" value="ENSPSTP00000020932.1"/>
    <property type="gene ID" value="ENSPSTG00000015222.1"/>
</dbReference>
<proteinExistence type="predicted"/>
<protein>
    <recommendedName>
        <fullName evidence="3">Dolichyl-phosphate beta-glucosyltransferase</fullName>
    </recommendedName>
</protein>
<sequence>MAFLLPLSLPELGAALAALAALFLLLVCVIAHVTAVKMPTLHRHAEEKFFIGAEGRKEPVPSIHDPPTKELSVVVPSYNEEDRCKICLVLRKKK</sequence>